<dbReference type="SUPFAM" id="SSF51338">
    <property type="entry name" value="Composite domain of metallo-dependent hydrolases"/>
    <property type="match status" value="1"/>
</dbReference>
<comment type="caution">
    <text evidence="2">The sequence shown here is derived from an EMBL/GenBank/DDBJ whole genome shotgun (WGS) entry which is preliminary data.</text>
</comment>
<dbReference type="Gene3D" id="3.20.20.140">
    <property type="entry name" value="Metal-dependent hydrolases"/>
    <property type="match status" value="1"/>
</dbReference>
<reference evidence="2" key="1">
    <citation type="submission" date="2021-07" db="EMBL/GenBank/DDBJ databases">
        <authorList>
            <person name="Branca A.L. A."/>
        </authorList>
    </citation>
    <scope>NUCLEOTIDE SEQUENCE</scope>
</reference>
<accession>A0A9W4HJM6</accession>
<dbReference type="Pfam" id="PF07969">
    <property type="entry name" value="Amidohydro_3"/>
    <property type="match status" value="1"/>
</dbReference>
<dbReference type="Gene3D" id="3.10.310.70">
    <property type="match status" value="1"/>
</dbReference>
<dbReference type="PANTHER" id="PTHR22642:SF19">
    <property type="entry name" value="AMIDOHYDROLASE FAMILY PROTEIN (AFU_ORTHOLOGUE AFUA_5G01480)"/>
    <property type="match status" value="1"/>
</dbReference>
<organism evidence="2 3">
    <name type="scientific">Penicillium nalgiovense</name>
    <dbReference type="NCBI Taxonomy" id="60175"/>
    <lineage>
        <taxon>Eukaryota</taxon>
        <taxon>Fungi</taxon>
        <taxon>Dikarya</taxon>
        <taxon>Ascomycota</taxon>
        <taxon>Pezizomycotina</taxon>
        <taxon>Eurotiomycetes</taxon>
        <taxon>Eurotiomycetidae</taxon>
        <taxon>Eurotiales</taxon>
        <taxon>Aspergillaceae</taxon>
        <taxon>Penicillium</taxon>
    </lineage>
</organism>
<name>A0A9W4HJM6_PENNA</name>
<protein>
    <recommendedName>
        <fullName evidence="1">Amidohydrolase 3 domain-containing protein</fullName>
    </recommendedName>
</protein>
<dbReference type="GO" id="GO:0016810">
    <property type="term" value="F:hydrolase activity, acting on carbon-nitrogen (but not peptide) bonds"/>
    <property type="evidence" value="ECO:0007669"/>
    <property type="project" value="InterPro"/>
</dbReference>
<dbReference type="Proteomes" id="UP001153461">
    <property type="component" value="Unassembled WGS sequence"/>
</dbReference>
<evidence type="ECO:0000313" key="3">
    <source>
        <dbReference type="Proteomes" id="UP001153461"/>
    </source>
</evidence>
<gene>
    <name evidence="2" type="ORF">PNAL_LOCUS2834</name>
</gene>
<dbReference type="InterPro" id="IPR013108">
    <property type="entry name" value="Amidohydro_3"/>
</dbReference>
<evidence type="ECO:0000259" key="1">
    <source>
        <dbReference type="Pfam" id="PF07969"/>
    </source>
</evidence>
<dbReference type="AlphaFoldDB" id="A0A9W4HJM6"/>
<dbReference type="OrthoDB" id="3501663at2759"/>
<dbReference type="Gene3D" id="2.30.40.10">
    <property type="entry name" value="Urease, subunit C, domain 1"/>
    <property type="match status" value="1"/>
</dbReference>
<feature type="domain" description="Amidohydrolase 3" evidence="1">
    <location>
        <begin position="106"/>
        <end position="216"/>
    </location>
</feature>
<evidence type="ECO:0000313" key="2">
    <source>
        <dbReference type="EMBL" id="CAG8034704.1"/>
    </source>
</evidence>
<dbReference type="PANTHER" id="PTHR22642">
    <property type="entry name" value="IMIDAZOLONEPROPIONASE"/>
    <property type="match status" value="1"/>
</dbReference>
<proteinExistence type="predicted"/>
<sequence>MRNQAFVPRLYLWTPSRLISCTLPTSAAPYGATSTSNISPPRSPCNLCFTFHNYTMVTTVFTNGRILCPSSWGSFVSTLVVEDNHIAHVGWDNDKSVVQVKATASTVDLKNRMVLPGFIDGHVHILNFGMSLQKLDLLSCKNLADIRNSITSYAATHPSDPRILCRGWVQSITDGNALATVLDDLDPRPIYIEALDLHSTWCNNAALQELEADSKHDPPG</sequence>
<dbReference type="EMBL" id="CAJVNV010000092">
    <property type="protein sequence ID" value="CAG8034704.1"/>
    <property type="molecule type" value="Genomic_DNA"/>
</dbReference>
<dbReference type="InterPro" id="IPR011059">
    <property type="entry name" value="Metal-dep_hydrolase_composite"/>
</dbReference>